<evidence type="ECO:0000313" key="1">
    <source>
        <dbReference type="EMBL" id="TGY66191.1"/>
    </source>
</evidence>
<dbReference type="EMBL" id="SRYG01000008">
    <property type="protein sequence ID" value="TGY66191.1"/>
    <property type="molecule type" value="Genomic_DNA"/>
</dbReference>
<reference evidence="1" key="1">
    <citation type="submission" date="2019-04" db="EMBL/GenBank/DDBJ databases">
        <title>Microbes associate with the intestines of laboratory mice.</title>
        <authorList>
            <person name="Navarre W."/>
            <person name="Wong E."/>
            <person name="Huang K."/>
            <person name="Tropini C."/>
            <person name="Ng K."/>
            <person name="Yu B."/>
        </authorList>
    </citation>
    <scope>NUCLEOTIDE SEQUENCE</scope>
    <source>
        <strain evidence="1">NM09_H32</strain>
    </source>
</reference>
<organism evidence="1 2">
    <name type="scientific">Dubosiella muris</name>
    <dbReference type="NCBI Taxonomy" id="3038133"/>
    <lineage>
        <taxon>Bacteria</taxon>
        <taxon>Bacillati</taxon>
        <taxon>Bacillota</taxon>
        <taxon>Erysipelotrichia</taxon>
        <taxon>Erysipelotrichales</taxon>
        <taxon>Erysipelotrichaceae</taxon>
        <taxon>Dubosiella</taxon>
    </lineage>
</organism>
<sequence length="500" mass="59311">MGIIRNSFIMIYLYNPIVIDVSQNPILRALQELGTSPMESLFLSLFAGCLTLILTIFIQLNQSILGISLFNFLITLIKCRENRVYQFTKKIENNFILLLLVIFGVISLSFFYDDYYLALLCGNILILSVILLECCAIFGLISLMNKEKILRSLREENEIDDNLFAFVLLLVSIEKKNISDSSLMDENIEVFTNEYEVKINSRNLTLFINATDNDDFIRLNILEKLSIFLYNITIMKENPFCFDSKERKSRRDRLLSYKHWEPAVLEKVNDNLEFYKCIYPNEENEYFTNCMKEILNFYFVYYFSSGRDSIKDVVDKFISLYNLFSFNIVYNKLDYKITEFHKKYGQGGNIGEWIILNLVQCAYRYRSYEFMITFLKKILEIIERNNNTFYSFPFYIFYLNELDRVKNSKRFNRIFQDDFNEGMDGLCENLLSLLKETDKKMYEEEIRKRIVYGNNFYSNYIKEGGFFLMAHFLLEGQEMFHFTDSSIVFALNNIFKNSNL</sequence>
<name>A0AC61R7S9_9FIRM</name>
<proteinExistence type="predicted"/>
<gene>
    <name evidence="1" type="ORF">E5336_04915</name>
</gene>
<accession>A0AC61R7S9</accession>
<protein>
    <submittedName>
        <fullName evidence="1">Uncharacterized protein</fullName>
    </submittedName>
</protein>
<dbReference type="Proteomes" id="UP000308836">
    <property type="component" value="Unassembled WGS sequence"/>
</dbReference>
<keyword evidence="2" id="KW-1185">Reference proteome</keyword>
<comment type="caution">
    <text evidence="1">The sequence shown here is derived from an EMBL/GenBank/DDBJ whole genome shotgun (WGS) entry which is preliminary data.</text>
</comment>
<evidence type="ECO:0000313" key="2">
    <source>
        <dbReference type="Proteomes" id="UP000308836"/>
    </source>
</evidence>